<evidence type="ECO:0000313" key="1">
    <source>
        <dbReference type="EMBL" id="CAA2997998.1"/>
    </source>
</evidence>
<dbReference type="Gene3D" id="1.25.40.10">
    <property type="entry name" value="Tetratricopeptide repeat domain"/>
    <property type="match status" value="1"/>
</dbReference>
<dbReference type="OrthoDB" id="626167at2759"/>
<dbReference type="GO" id="GO:0072423">
    <property type="term" value="P:response to DNA damage checkpoint signaling"/>
    <property type="evidence" value="ECO:0007669"/>
    <property type="project" value="InterPro"/>
</dbReference>
<dbReference type="GO" id="GO:0009933">
    <property type="term" value="P:meristem structural organization"/>
    <property type="evidence" value="ECO:0007669"/>
    <property type="project" value="InterPro"/>
</dbReference>
<dbReference type="PANTHER" id="PTHR47684:SF1">
    <property type="entry name" value="PROTEIN TONSOKU"/>
    <property type="match status" value="1"/>
</dbReference>
<gene>
    <name evidence="1" type="ORF">OLEA9_A005601</name>
</gene>
<dbReference type="EMBL" id="CACTIH010005575">
    <property type="protein sequence ID" value="CAA2997998.1"/>
    <property type="molecule type" value="Genomic_DNA"/>
</dbReference>
<dbReference type="AlphaFoldDB" id="A0A8S0SXL2"/>
<keyword evidence="2" id="KW-1185">Reference proteome</keyword>
<accession>A0A8S0SXL2</accession>
<dbReference type="PANTHER" id="PTHR47684">
    <property type="entry name" value="PROTEIN TONSOKU"/>
    <property type="match status" value="1"/>
</dbReference>
<protein>
    <submittedName>
        <fullName evidence="1">TONSOKU</fullName>
    </submittedName>
</protein>
<sequence>MCQSLGKVYLCLQHYRDALIYQKKHVEHAKDADDLIEQQRASTQLGRTYHDMFLSYGAVKSENVRRTEENDGTLDDEINEFKGLVQDTCQGL</sequence>
<organism evidence="1 2">
    <name type="scientific">Olea europaea subsp. europaea</name>
    <dbReference type="NCBI Taxonomy" id="158383"/>
    <lineage>
        <taxon>Eukaryota</taxon>
        <taxon>Viridiplantae</taxon>
        <taxon>Streptophyta</taxon>
        <taxon>Embryophyta</taxon>
        <taxon>Tracheophyta</taxon>
        <taxon>Spermatophyta</taxon>
        <taxon>Magnoliopsida</taxon>
        <taxon>eudicotyledons</taxon>
        <taxon>Gunneridae</taxon>
        <taxon>Pentapetalae</taxon>
        <taxon>asterids</taxon>
        <taxon>lamiids</taxon>
        <taxon>Lamiales</taxon>
        <taxon>Oleaceae</taxon>
        <taxon>Oleeae</taxon>
        <taxon>Olea</taxon>
    </lineage>
</organism>
<reference evidence="1 2" key="1">
    <citation type="submission" date="2019-12" db="EMBL/GenBank/DDBJ databases">
        <authorList>
            <person name="Alioto T."/>
            <person name="Alioto T."/>
            <person name="Gomez Garrido J."/>
        </authorList>
    </citation>
    <scope>NUCLEOTIDE SEQUENCE [LARGE SCALE GENOMIC DNA]</scope>
</reference>
<dbReference type="Proteomes" id="UP000594638">
    <property type="component" value="Unassembled WGS sequence"/>
</dbReference>
<proteinExistence type="predicted"/>
<evidence type="ECO:0000313" key="2">
    <source>
        <dbReference type="Proteomes" id="UP000594638"/>
    </source>
</evidence>
<dbReference type="InterPro" id="IPR044227">
    <property type="entry name" value="TONSOKU"/>
</dbReference>
<dbReference type="Gramene" id="OE9A005601T2">
    <property type="protein sequence ID" value="OE9A005601C2"/>
    <property type="gene ID" value="OE9A005601"/>
</dbReference>
<dbReference type="InterPro" id="IPR011990">
    <property type="entry name" value="TPR-like_helical_dom_sf"/>
</dbReference>
<comment type="caution">
    <text evidence="1">The sequence shown here is derived from an EMBL/GenBank/DDBJ whole genome shotgun (WGS) entry which is preliminary data.</text>
</comment>
<name>A0A8S0SXL2_OLEEU</name>
<dbReference type="GO" id="GO:0005634">
    <property type="term" value="C:nucleus"/>
    <property type="evidence" value="ECO:0007669"/>
    <property type="project" value="InterPro"/>
</dbReference>
<dbReference type="GO" id="GO:0040029">
    <property type="term" value="P:epigenetic regulation of gene expression"/>
    <property type="evidence" value="ECO:0007669"/>
    <property type="project" value="InterPro"/>
</dbReference>